<evidence type="ECO:0000313" key="7">
    <source>
        <dbReference type="EMBL" id="KIO44879.1"/>
    </source>
</evidence>
<name>A0A0C3RH05_9PORP</name>
<feature type="chain" id="PRO_5043118911" evidence="3">
    <location>
        <begin position="19"/>
        <end position="435"/>
    </location>
</feature>
<dbReference type="EMBL" id="JPIT01000032">
    <property type="protein sequence ID" value="KIO43164.1"/>
    <property type="molecule type" value="Genomic_DNA"/>
</dbReference>
<dbReference type="Pfam" id="PF00691">
    <property type="entry name" value="OmpA"/>
    <property type="match status" value="1"/>
</dbReference>
<evidence type="ECO:0000259" key="4">
    <source>
        <dbReference type="Pfam" id="PF00691"/>
    </source>
</evidence>
<protein>
    <submittedName>
        <fullName evidence="7">Uncharacterized protein</fullName>
    </submittedName>
</protein>
<reference evidence="6 8" key="2">
    <citation type="submission" date="2014-07" db="EMBL/GenBank/DDBJ databases">
        <title>Porphyromonadaceae bacterium OUH 334697 = ATCC BAA-2682 = DSM 28341 draft genome.</title>
        <authorList>
            <person name="Sydenham T.V."/>
            <person name="Hasman H."/>
            <person name="Justesen U.S."/>
        </authorList>
    </citation>
    <scope>NUCLEOTIDE SEQUENCE [LARGE SCALE GENOMIC DNA]</scope>
    <source>
        <strain evidence="6 8">OUH 334697</strain>
    </source>
</reference>
<feature type="signal peptide" evidence="3">
    <location>
        <begin position="1"/>
        <end position="18"/>
    </location>
</feature>
<comment type="caution">
    <text evidence="7">The sequence shown here is derived from an EMBL/GenBank/DDBJ whole genome shotgun (WGS) entry which is preliminary data.</text>
</comment>
<evidence type="ECO:0000313" key="9">
    <source>
        <dbReference type="Proteomes" id="UP000031980"/>
    </source>
</evidence>
<dbReference type="SUPFAM" id="SSF103088">
    <property type="entry name" value="OmpA-like"/>
    <property type="match status" value="1"/>
</dbReference>
<feature type="domain" description="DUF3868" evidence="5">
    <location>
        <begin position="5"/>
        <end position="100"/>
    </location>
</feature>
<dbReference type="SUPFAM" id="SSF48452">
    <property type="entry name" value="TPR-like"/>
    <property type="match status" value="1"/>
</dbReference>
<dbReference type="EMBL" id="JPIU01000038">
    <property type="protein sequence ID" value="KIO44879.1"/>
    <property type="molecule type" value="Genomic_DNA"/>
</dbReference>
<keyword evidence="2" id="KW-0472">Membrane</keyword>
<accession>A0A0C3RH05</accession>
<dbReference type="GO" id="GO:0016020">
    <property type="term" value="C:membrane"/>
    <property type="evidence" value="ECO:0007669"/>
    <property type="project" value="UniProtKB-SubCell"/>
</dbReference>
<dbReference type="InterPro" id="IPR006664">
    <property type="entry name" value="OMP_bac"/>
</dbReference>
<sequence>MKKYILYILLLIISSAKAQKAHLTLEQLETKVENGYIHVSFTISKTRNTVKSCHCLRIYPAIVNKTKQKKLPSVVIKGRQWRKRSLQKRLLAKVAEKEKHTFFGKEEDILHYKARIPYKEWMAVCQLRIQTEEEGCSKTYPRQEQTYSITCSFKTEITPYGLDIPPIIAPERELMRRYTFVSPTGEKRPDKQRIVIRFKVNESSIDPELNDNREVLNVIDSAITGLKQIDRCTIDNISIEGYASPEGNSLYNQQLAQKRAKALRDYIANKHHIESNNFTIYQRGANYKELRRLIASSSLKYKNEILRIIDRNPVEKREQALQSLHGGRAYIVLLDQYYPQLRNACYIRIFYKAAPDPVLTEINRGIERLNRGDYTEAFDLLQQYKEDPRSFFPLGICHLFRGEKEEALKFLMKAEAAGIPEAGKYIRQIEEQNPS</sequence>
<dbReference type="Pfam" id="PF12984">
    <property type="entry name" value="DUF3868"/>
    <property type="match status" value="1"/>
</dbReference>
<evidence type="ECO:0000256" key="1">
    <source>
        <dbReference type="ARBA" id="ARBA00004370"/>
    </source>
</evidence>
<dbReference type="OrthoDB" id="1100173at2"/>
<dbReference type="RefSeq" id="WP_041504279.1">
    <property type="nucleotide sequence ID" value="NZ_JPIT01000032.1"/>
</dbReference>
<proteinExistence type="predicted"/>
<dbReference type="InterPro" id="IPR024480">
    <property type="entry name" value="DUF3868"/>
</dbReference>
<dbReference type="Gene3D" id="3.30.1330.60">
    <property type="entry name" value="OmpA-like domain"/>
    <property type="match status" value="1"/>
</dbReference>
<dbReference type="InterPro" id="IPR011990">
    <property type="entry name" value="TPR-like_helical_dom_sf"/>
</dbReference>
<evidence type="ECO:0000259" key="5">
    <source>
        <dbReference type="Pfam" id="PF12984"/>
    </source>
</evidence>
<comment type="subcellular location">
    <subcellularLocation>
        <location evidence="1">Membrane</location>
    </subcellularLocation>
</comment>
<dbReference type="PRINTS" id="PR01021">
    <property type="entry name" value="OMPADOMAIN"/>
</dbReference>
<evidence type="ECO:0000256" key="2">
    <source>
        <dbReference type="ARBA" id="ARBA00023136"/>
    </source>
</evidence>
<reference evidence="7 9" key="1">
    <citation type="submission" date="2014-07" db="EMBL/GenBank/DDBJ databases">
        <title>Porphyromonadaceae bacterium OUH 308042 = ATCC BAA-2681 = DSM 28342 draft genome.</title>
        <authorList>
            <person name="Sydenham T.V."/>
            <person name="Hasman H."/>
            <person name="Justensen U.S."/>
        </authorList>
    </citation>
    <scope>NUCLEOTIDE SEQUENCE [LARGE SCALE GENOMIC DNA]</scope>
    <source>
        <strain evidence="7 9">OUH 308042</strain>
    </source>
</reference>
<dbReference type="InterPro" id="IPR006665">
    <property type="entry name" value="OmpA-like"/>
</dbReference>
<dbReference type="Proteomes" id="UP000031980">
    <property type="component" value="Unassembled WGS sequence"/>
</dbReference>
<evidence type="ECO:0000313" key="8">
    <source>
        <dbReference type="Proteomes" id="UP000031937"/>
    </source>
</evidence>
<keyword evidence="3" id="KW-0732">Signal</keyword>
<evidence type="ECO:0000256" key="3">
    <source>
        <dbReference type="SAM" id="SignalP"/>
    </source>
</evidence>
<feature type="domain" description="OmpA-like" evidence="4">
    <location>
        <begin position="198"/>
        <end position="286"/>
    </location>
</feature>
<dbReference type="Proteomes" id="UP000031937">
    <property type="component" value="Unassembled WGS sequence"/>
</dbReference>
<organism evidence="7 9">
    <name type="scientific">Sanguibacteroides justesenii</name>
    <dbReference type="NCBI Taxonomy" id="1547597"/>
    <lineage>
        <taxon>Bacteria</taxon>
        <taxon>Pseudomonadati</taxon>
        <taxon>Bacteroidota</taxon>
        <taxon>Bacteroidia</taxon>
        <taxon>Bacteroidales</taxon>
        <taxon>Porphyromonadaceae</taxon>
        <taxon>Sanguibacteroides</taxon>
    </lineage>
</organism>
<gene>
    <name evidence="7" type="ORF">BA92_07625</name>
    <name evidence="6" type="ORF">IE90_13225</name>
</gene>
<evidence type="ECO:0000313" key="6">
    <source>
        <dbReference type="EMBL" id="KIO43164.1"/>
    </source>
</evidence>
<dbReference type="AlphaFoldDB" id="A0A0C3RH05"/>
<dbReference type="InterPro" id="IPR036737">
    <property type="entry name" value="OmpA-like_sf"/>
</dbReference>
<keyword evidence="9" id="KW-1185">Reference proteome</keyword>